<sequence length="67" mass="7884">MLEKLAMKMEYQILVLLSPPFFFPTRTAVPGHFSSNACRHLRRSLRSSLSVDAYEFKLKHFVYLHQV</sequence>
<keyword evidence="2" id="KW-1185">Reference proteome</keyword>
<proteinExistence type="predicted"/>
<organism evidence="1 2">
    <name type="scientific">Clitoria ternatea</name>
    <name type="common">Butterfly pea</name>
    <dbReference type="NCBI Taxonomy" id="43366"/>
    <lineage>
        <taxon>Eukaryota</taxon>
        <taxon>Viridiplantae</taxon>
        <taxon>Streptophyta</taxon>
        <taxon>Embryophyta</taxon>
        <taxon>Tracheophyta</taxon>
        <taxon>Spermatophyta</taxon>
        <taxon>Magnoliopsida</taxon>
        <taxon>eudicotyledons</taxon>
        <taxon>Gunneridae</taxon>
        <taxon>Pentapetalae</taxon>
        <taxon>rosids</taxon>
        <taxon>fabids</taxon>
        <taxon>Fabales</taxon>
        <taxon>Fabaceae</taxon>
        <taxon>Papilionoideae</taxon>
        <taxon>50 kb inversion clade</taxon>
        <taxon>NPAAA clade</taxon>
        <taxon>indigoferoid/millettioid clade</taxon>
        <taxon>Phaseoleae</taxon>
        <taxon>Clitoria</taxon>
    </lineage>
</organism>
<comment type="caution">
    <text evidence="1">The sequence shown here is derived from an EMBL/GenBank/DDBJ whole genome shotgun (WGS) entry which is preliminary data.</text>
</comment>
<protein>
    <submittedName>
        <fullName evidence="1">Uncharacterized protein</fullName>
    </submittedName>
</protein>
<name>A0AAN9F867_CLITE</name>
<dbReference type="Proteomes" id="UP001359559">
    <property type="component" value="Unassembled WGS sequence"/>
</dbReference>
<evidence type="ECO:0000313" key="2">
    <source>
        <dbReference type="Proteomes" id="UP001359559"/>
    </source>
</evidence>
<dbReference type="AlphaFoldDB" id="A0AAN9F867"/>
<gene>
    <name evidence="1" type="ORF">RJT34_27431</name>
</gene>
<accession>A0AAN9F867</accession>
<reference evidence="1 2" key="1">
    <citation type="submission" date="2024-01" db="EMBL/GenBank/DDBJ databases">
        <title>The genomes of 5 underutilized Papilionoideae crops provide insights into root nodulation and disease resistance.</title>
        <authorList>
            <person name="Yuan L."/>
        </authorList>
    </citation>
    <scope>NUCLEOTIDE SEQUENCE [LARGE SCALE GENOMIC DNA]</scope>
    <source>
        <strain evidence="1">LY-2023</strain>
        <tissue evidence="1">Leaf</tissue>
    </source>
</reference>
<dbReference type="EMBL" id="JAYKXN010000007">
    <property type="protein sequence ID" value="KAK7271484.1"/>
    <property type="molecule type" value="Genomic_DNA"/>
</dbReference>
<evidence type="ECO:0000313" key="1">
    <source>
        <dbReference type="EMBL" id="KAK7271484.1"/>
    </source>
</evidence>